<dbReference type="PROSITE" id="PS50837">
    <property type="entry name" value="NACHT"/>
    <property type="match status" value="1"/>
</dbReference>
<keyword evidence="1" id="KW-0433">Leucine-rich repeat</keyword>
<dbReference type="Proteomes" id="UP001497482">
    <property type="component" value="Chromosome 22"/>
</dbReference>
<dbReference type="InterPro" id="IPR051261">
    <property type="entry name" value="NLR"/>
</dbReference>
<dbReference type="EMBL" id="OZ035844">
    <property type="protein sequence ID" value="CAL1598482.1"/>
    <property type="molecule type" value="Genomic_DNA"/>
</dbReference>
<dbReference type="InterPro" id="IPR007111">
    <property type="entry name" value="NACHT_NTPase"/>
</dbReference>
<keyword evidence="6" id="KW-1185">Reference proteome</keyword>
<dbReference type="Pfam" id="PF14484">
    <property type="entry name" value="FISNA"/>
    <property type="match status" value="1"/>
</dbReference>
<feature type="region of interest" description="Disordered" evidence="3">
    <location>
        <begin position="174"/>
        <end position="216"/>
    </location>
</feature>
<evidence type="ECO:0000313" key="5">
    <source>
        <dbReference type="EMBL" id="CAL1598482.1"/>
    </source>
</evidence>
<evidence type="ECO:0000259" key="4">
    <source>
        <dbReference type="PROSITE" id="PS50837"/>
    </source>
</evidence>
<dbReference type="Gene3D" id="3.40.50.300">
    <property type="entry name" value="P-loop containing nucleotide triphosphate hydrolases"/>
    <property type="match status" value="1"/>
</dbReference>
<evidence type="ECO:0000256" key="1">
    <source>
        <dbReference type="ARBA" id="ARBA00022614"/>
    </source>
</evidence>
<feature type="region of interest" description="Disordered" evidence="3">
    <location>
        <begin position="1"/>
        <end position="24"/>
    </location>
</feature>
<organism evidence="5 6">
    <name type="scientific">Knipowitschia caucasica</name>
    <name type="common">Caucasian dwarf goby</name>
    <name type="synonym">Pomatoschistus caucasicus</name>
    <dbReference type="NCBI Taxonomy" id="637954"/>
    <lineage>
        <taxon>Eukaryota</taxon>
        <taxon>Metazoa</taxon>
        <taxon>Chordata</taxon>
        <taxon>Craniata</taxon>
        <taxon>Vertebrata</taxon>
        <taxon>Euteleostomi</taxon>
        <taxon>Actinopterygii</taxon>
        <taxon>Neopterygii</taxon>
        <taxon>Teleostei</taxon>
        <taxon>Neoteleostei</taxon>
        <taxon>Acanthomorphata</taxon>
        <taxon>Gobiaria</taxon>
        <taxon>Gobiiformes</taxon>
        <taxon>Gobioidei</taxon>
        <taxon>Gobiidae</taxon>
        <taxon>Gobiinae</taxon>
        <taxon>Knipowitschia</taxon>
    </lineage>
</organism>
<evidence type="ECO:0000256" key="3">
    <source>
        <dbReference type="SAM" id="MobiDB-lite"/>
    </source>
</evidence>
<feature type="region of interest" description="Disordered" evidence="3">
    <location>
        <begin position="62"/>
        <end position="137"/>
    </location>
</feature>
<protein>
    <recommendedName>
        <fullName evidence="4">NACHT domain-containing protein</fullName>
    </recommendedName>
</protein>
<name>A0AAV2LGL2_KNICA</name>
<feature type="compositionally biased region" description="Basic and acidic residues" evidence="3">
    <location>
        <begin position="188"/>
        <end position="216"/>
    </location>
</feature>
<feature type="compositionally biased region" description="Polar residues" evidence="3">
    <location>
        <begin position="108"/>
        <end position="117"/>
    </location>
</feature>
<dbReference type="InterPro" id="IPR029495">
    <property type="entry name" value="NACHT-assoc"/>
</dbReference>
<accession>A0AAV2LGL2</accession>
<dbReference type="PANTHER" id="PTHR24106">
    <property type="entry name" value="NACHT, LRR AND CARD DOMAINS-CONTAINING"/>
    <property type="match status" value="1"/>
</dbReference>
<dbReference type="AlphaFoldDB" id="A0AAV2LGL2"/>
<evidence type="ECO:0000313" key="6">
    <source>
        <dbReference type="Proteomes" id="UP001497482"/>
    </source>
</evidence>
<dbReference type="SMART" id="SM01288">
    <property type="entry name" value="FISNA"/>
    <property type="match status" value="1"/>
</dbReference>
<feature type="compositionally biased region" description="Basic and acidic residues" evidence="3">
    <location>
        <begin position="71"/>
        <end position="101"/>
    </location>
</feature>
<keyword evidence="2" id="KW-0677">Repeat</keyword>
<dbReference type="Pfam" id="PF05729">
    <property type="entry name" value="NACHT"/>
    <property type="match status" value="1"/>
</dbReference>
<evidence type="ECO:0000256" key="2">
    <source>
        <dbReference type="ARBA" id="ARBA00022737"/>
    </source>
</evidence>
<gene>
    <name evidence="5" type="ORF">KC01_LOCUS26857</name>
</gene>
<feature type="compositionally biased region" description="Basic and acidic residues" evidence="3">
    <location>
        <begin position="118"/>
        <end position="137"/>
    </location>
</feature>
<dbReference type="InterPro" id="IPR027417">
    <property type="entry name" value="P-loop_NTPase"/>
</dbReference>
<feature type="domain" description="NACHT" evidence="4">
    <location>
        <begin position="400"/>
        <end position="534"/>
    </location>
</feature>
<sequence>MDPEPRGPRGGKMIETQRSNNSKDILIDFKRTRRREERPRSLPVWDSTISYQSSRDSFERLATAGTSQQRGGERFKTQGSNDSKDILIDFKRTRKREERPRSLPVWDSTMSHQSSRNSSERLETDGARGGERFETHRSNDSKDIMTDFKRLVKEDRPRSLPVWDSIMSHHSRDSLERLETDGTSQQRGGERFETHRSNDSKDIVTDFKRTRRREDRPRSLPIWDSTISHQSSRDSFERLATAGTSQQRVKDPCPPQRRADKAQIFERLEEQVVSFARAELQRFCDVLDEGAPVHLQDGDEQKQRSSEAMLKISQYFLRAMGQEALAQQLHDQIHYPEVCRIKLKSSLKRRCGRVYEGIAKAGRSSPLRDVYTDLHVTEPHSEDSKSIPLPLLFDPRSSTRTVMTQGEAGAGKSLLTQKFCLDWAEGRAARDIQLLFPFTFRELNVLRDARFSLVTLLHHFFSETKKTRLRSFDSLNVVFILDGLDESLIPLDFSESPAISDVEESASLGELLVNLLRGDLLPWARVWLIGRPAAAGRIPARCVSMMTEVRGFSEEQREAYFRVRFRSPVQASAVLSHIRSSPSLYGLCRLPLFSWILATVLLHVLRTGLCSSVISASHSLAHLLCLTSASSPLPHLLCLTSSASPPLPHHLCLTSSASPLHHLLWCIPS</sequence>
<feature type="region of interest" description="Disordered" evidence="3">
    <location>
        <begin position="233"/>
        <end position="256"/>
    </location>
</feature>
<reference evidence="5 6" key="1">
    <citation type="submission" date="2024-04" db="EMBL/GenBank/DDBJ databases">
        <authorList>
            <person name="Waldvogel A.-M."/>
            <person name="Schoenle A."/>
        </authorList>
    </citation>
    <scope>NUCLEOTIDE SEQUENCE [LARGE SCALE GENOMIC DNA]</scope>
</reference>
<proteinExistence type="predicted"/>